<feature type="transmembrane region" description="Helical" evidence="1">
    <location>
        <begin position="55"/>
        <end position="75"/>
    </location>
</feature>
<comment type="caution">
    <text evidence="2">The sequence shown here is derived from an EMBL/GenBank/DDBJ whole genome shotgun (WGS) entry which is preliminary data.</text>
</comment>
<dbReference type="EMBL" id="PVTF01000001">
    <property type="protein sequence ID" value="PRY46170.1"/>
    <property type="molecule type" value="Genomic_DNA"/>
</dbReference>
<reference evidence="2 3" key="1">
    <citation type="submission" date="2018-03" db="EMBL/GenBank/DDBJ databases">
        <title>Genomic Encyclopedia of Archaeal and Bacterial Type Strains, Phase II (KMG-II): from individual species to whole genera.</title>
        <authorList>
            <person name="Goeker M."/>
        </authorList>
    </citation>
    <scope>NUCLEOTIDE SEQUENCE [LARGE SCALE GENOMIC DNA]</scope>
    <source>
        <strain evidence="2 3">DSM 44720</strain>
    </source>
</reference>
<dbReference type="AlphaFoldDB" id="A0A2T0TKC9"/>
<gene>
    <name evidence="2" type="ORF">CLV43_101441</name>
</gene>
<evidence type="ECO:0000256" key="1">
    <source>
        <dbReference type="SAM" id="Phobius"/>
    </source>
</evidence>
<organism evidence="2 3">
    <name type="scientific">Umezawaea tangerina</name>
    <dbReference type="NCBI Taxonomy" id="84725"/>
    <lineage>
        <taxon>Bacteria</taxon>
        <taxon>Bacillati</taxon>
        <taxon>Actinomycetota</taxon>
        <taxon>Actinomycetes</taxon>
        <taxon>Pseudonocardiales</taxon>
        <taxon>Pseudonocardiaceae</taxon>
        <taxon>Umezawaea</taxon>
    </lineage>
</organism>
<evidence type="ECO:0000313" key="3">
    <source>
        <dbReference type="Proteomes" id="UP000239494"/>
    </source>
</evidence>
<keyword evidence="1" id="KW-0472">Membrane</keyword>
<keyword evidence="3" id="KW-1185">Reference proteome</keyword>
<keyword evidence="1" id="KW-0812">Transmembrane</keyword>
<sequence>MRVKTLPATVTRRYLDHMETWRAVATGLFILGGLVMVLVAMAQVRDRRGTSHAEVVRAGVIGLAVVAVVSTAIAFWLPSVVTWGVVAATAMAVFFITMMD</sequence>
<name>A0A2T0TKC9_9PSEU</name>
<evidence type="ECO:0000313" key="2">
    <source>
        <dbReference type="EMBL" id="PRY46170.1"/>
    </source>
</evidence>
<feature type="transmembrane region" description="Helical" evidence="1">
    <location>
        <begin position="81"/>
        <end position="99"/>
    </location>
</feature>
<feature type="transmembrane region" description="Helical" evidence="1">
    <location>
        <begin position="20"/>
        <end position="43"/>
    </location>
</feature>
<protein>
    <submittedName>
        <fullName evidence="2">Uncharacterized protein</fullName>
    </submittedName>
</protein>
<dbReference type="Proteomes" id="UP000239494">
    <property type="component" value="Unassembled WGS sequence"/>
</dbReference>
<keyword evidence="1" id="KW-1133">Transmembrane helix</keyword>
<accession>A0A2T0TKC9</accession>
<proteinExistence type="predicted"/>
<dbReference type="RefSeq" id="WP_245886070.1">
    <property type="nucleotide sequence ID" value="NZ_PVTF01000001.1"/>
</dbReference>